<proteinExistence type="predicted"/>
<protein>
    <submittedName>
        <fullName evidence="2">Nuclear pore complex protein Nup153 isoform X22</fullName>
    </submittedName>
</protein>
<dbReference type="Proteomes" id="UP000000437">
    <property type="component" value="Chromosome 19"/>
</dbReference>
<evidence type="ECO:0000313" key="2">
    <source>
        <dbReference type="RefSeq" id="XP_073787166.1"/>
    </source>
</evidence>
<reference evidence="2" key="1">
    <citation type="submission" date="2025-08" db="UniProtKB">
        <authorList>
            <consortium name="RefSeq"/>
        </authorList>
    </citation>
    <scope>IDENTIFICATION</scope>
    <source>
        <strain evidence="2">Tuebingen</strain>
        <tissue evidence="2">Fibroblasts and whole tissue</tissue>
    </source>
</reference>
<evidence type="ECO:0000313" key="1">
    <source>
        <dbReference type="Proteomes" id="UP000000437"/>
    </source>
</evidence>
<name>A0AC58HYW5_DANRE</name>
<sequence length="1307" mass="133453">MAATGGGKIRSRRHHIASKPYAKGKQQPGLITRVTDTVKSIVPSWLQKYFRNGEGPEGGASAAGVEHNNMTPPPNGSDEAPLRDGRDSPEPSTSNTEPSTSRASLNFQEALSRPPLNRTHLQFPSLDGSPALGGSSSLFSQPSTSTAPFSGSPFAVTSNFSLVKEIKDSSSQHEDDNISTTSGFSSRASDKETERTHSGSQTAHSGLKKPAFNLSVFGTSSSSVLNSSVLNSSQLGDSPFYPGKTTYGGASAMRTARSRPATPYQPPVRRQIKAKPTGAQPCGVTSATARRILQSLERMSSPLADAKRIPSTVSSPLSASLNHTDLDISNYQAKRKRLEPSVPPVQKLVVPAAAAVSGNRSISFRPSLTPGGVSRGVEKTSRETPVRQSPPISEPAQAPPPSTSTLSYPLSSTPAANSAALGGGKMKRERAIRPSSKRPDDEVAEEPDLPPASLPSNFTLPTFTFSTPPPTSSLKSSTAPLITVSEEPAANKQPAAPSTPPSAPFTFSSPIVKATAASPPSFSPSSGFTFSAPTMKMGPSFSNGKIVPSVAPVKSVVIEEKEFEGPFKPAKVLKQGSVLDILKGPGFASPSQNSTDKPLQSTSTTTSSPFSGFGDKFRPPAGSWNCGTCMLQNKPSDKKCVACLAPQPNTDSSKSDSKPAEAPASISSLFAPPAGSWECDTCLVSNKPDAVKCVACDTAKPGTGVKSSLTLLAASESSSSTTTTATTTAAALTSTGLLGLGDKFKKPEGAWDCDVCMVQNKAQDLKCVACLTAKPGAAAAPLSTPASAPVSSAAPLLGFGDKFKKPEGSWECDVCCVQNKADDQQCVACQSAKPGAKIESKGFSSSFGVQSNSTDSNTSGFKFGTGSTDSSSSSAGLKFGGTFSDSSTTGGIKFGFGLSSTSSEGFKFGGSSSDAGGAKLSSTLSESTATKESSTKSFAFGGSADDTLEKKSKTQESNTGFKFGGGSGMASGSENSSFLFGAKPSEKGSSNPSFSFPVPQSKVEKDAPSETPPVSNTTTTTTAANALPVFGKSLVAESSAPKFGEPATKEQTLVTSTFTFGKPEEKKDTSAPSSTFLFGSSKEAEKPTPNLGFAFSEPDPPKDFPKPALTFGKPAESTEPPKPSFGFGQSLTAPAPSANPSPFVFSSAAPSSGFGSGQTPIFGQSASQPSAPAFGSAAPSFSASATPASTFGAKPSSAPVFGQQANAAPTFGSTAASTGQGGFQFGSTGGFGASATSNSVFNFGGGSAAPAASPAMPALNPPAGGGFGFSPTPAFNIGSAKSSFTASPAGQNSIAGRKIKTAVRRRK</sequence>
<accession>A0AC58HYW5</accession>
<keyword evidence="1" id="KW-1185">Reference proteome</keyword>
<dbReference type="RefSeq" id="XP_073787166.1">
    <property type="nucleotide sequence ID" value="XM_073931065.1"/>
</dbReference>
<organism evidence="1 2">
    <name type="scientific">Danio rerio</name>
    <name type="common">Zebrafish</name>
    <name type="synonym">Brachydanio rerio</name>
    <dbReference type="NCBI Taxonomy" id="7955"/>
    <lineage>
        <taxon>Eukaryota</taxon>
        <taxon>Metazoa</taxon>
        <taxon>Chordata</taxon>
        <taxon>Craniata</taxon>
        <taxon>Vertebrata</taxon>
        <taxon>Euteleostomi</taxon>
        <taxon>Actinopterygii</taxon>
        <taxon>Neopterygii</taxon>
        <taxon>Teleostei</taxon>
        <taxon>Ostariophysi</taxon>
        <taxon>Cypriniformes</taxon>
        <taxon>Danionidae</taxon>
        <taxon>Danioninae</taxon>
        <taxon>Danio</taxon>
    </lineage>
</organism>
<gene>
    <name evidence="2" type="primary">nup153</name>
    <name evidence="2" type="synonym">fd23d09</name>
    <name evidence="2" type="synonym">si:ch211-153f2.5</name>
    <name evidence="2" type="synonym">wu:fd23d09</name>
</gene>